<evidence type="ECO:0000256" key="10">
    <source>
        <dbReference type="SAM" id="MobiDB-lite"/>
    </source>
</evidence>
<feature type="region of interest" description="Disordered" evidence="10">
    <location>
        <begin position="353"/>
        <end position="376"/>
    </location>
</feature>
<evidence type="ECO:0000256" key="9">
    <source>
        <dbReference type="ARBA" id="ARBA00023136"/>
    </source>
</evidence>
<dbReference type="GO" id="GO:0004842">
    <property type="term" value="F:ubiquitin-protein transferase activity"/>
    <property type="evidence" value="ECO:0007669"/>
    <property type="project" value="TreeGrafter"/>
</dbReference>
<keyword evidence="2" id="KW-0808">Transferase</keyword>
<dbReference type="Pfam" id="PF12906">
    <property type="entry name" value="RINGv"/>
    <property type="match status" value="1"/>
</dbReference>
<reference evidence="13" key="3">
    <citation type="submission" date="2021-09" db="EMBL/GenBank/DDBJ databases">
        <authorList>
            <person name="Jia N."/>
            <person name="Wang J."/>
            <person name="Shi W."/>
            <person name="Du L."/>
            <person name="Sun Y."/>
            <person name="Zhan W."/>
            <person name="Jiang J."/>
            <person name="Wang Q."/>
            <person name="Zhang B."/>
            <person name="Ji P."/>
            <person name="Sakyi L.B."/>
            <person name="Cui X."/>
            <person name="Yuan T."/>
            <person name="Jiang B."/>
            <person name="Yang W."/>
            <person name="Lam T.T.-Y."/>
            <person name="Chang Q."/>
            <person name="Ding S."/>
            <person name="Wang X."/>
            <person name="Zhu J."/>
            <person name="Ruan X."/>
            <person name="Zhao L."/>
            <person name="Wei J."/>
            <person name="Que T."/>
            <person name="Du C."/>
            <person name="Cheng J."/>
            <person name="Dai P."/>
            <person name="Han X."/>
            <person name="Huang E."/>
            <person name="Gao Y."/>
            <person name="Liu J."/>
            <person name="Shao H."/>
            <person name="Ye R."/>
            <person name="Li L."/>
            <person name="Wei W."/>
            <person name="Wang X."/>
            <person name="Wang C."/>
            <person name="Huo Q."/>
            <person name="Li W."/>
            <person name="Guo W."/>
            <person name="Chen H."/>
            <person name="Chen S."/>
            <person name="Zhou L."/>
            <person name="Zhou L."/>
            <person name="Ni X."/>
            <person name="Tian J."/>
            <person name="Zhou Y."/>
            <person name="Sheng Y."/>
            <person name="Liu T."/>
            <person name="Pan Y."/>
            <person name="Xia L."/>
            <person name="Li J."/>
            <person name="Zhao F."/>
            <person name="Cao W."/>
        </authorList>
    </citation>
    <scope>NUCLEOTIDE SEQUENCE</scope>
    <source>
        <strain evidence="13">Rmic-2018</strain>
        <tissue evidence="13">Larvae</tissue>
    </source>
</reference>
<dbReference type="InterPro" id="IPR013083">
    <property type="entry name" value="Znf_RING/FYVE/PHD"/>
</dbReference>
<dbReference type="SMART" id="SM00744">
    <property type="entry name" value="RINGv"/>
    <property type="match status" value="1"/>
</dbReference>
<evidence type="ECO:0000256" key="3">
    <source>
        <dbReference type="ARBA" id="ARBA00022692"/>
    </source>
</evidence>
<evidence type="ECO:0000313" key="14">
    <source>
        <dbReference type="EMBL" id="NOV39860.1"/>
    </source>
</evidence>
<keyword evidence="4" id="KW-0479">Metal-binding</keyword>
<dbReference type="SUPFAM" id="SSF57850">
    <property type="entry name" value="RING/U-box"/>
    <property type="match status" value="1"/>
</dbReference>
<dbReference type="VEuPathDB" id="VectorBase:LOC119161707"/>
<dbReference type="AlphaFoldDB" id="A0A6M2D2F5"/>
<evidence type="ECO:0000256" key="7">
    <source>
        <dbReference type="ARBA" id="ARBA00022833"/>
    </source>
</evidence>
<keyword evidence="8 11" id="KW-1133">Transmembrane helix</keyword>
<gene>
    <name evidence="13" type="ORF">HPB51_008027</name>
</gene>
<reference evidence="14" key="1">
    <citation type="submission" date="2019-09" db="EMBL/GenBank/DDBJ databases">
        <title>Organ-specific transcriptomic study of the physiology of the cattle tick, Rhipicephalus microplus.</title>
        <authorList>
            <person name="Tirloni L."/>
            <person name="Braz G."/>
            <person name="Gandara A.C.P."/>
            <person name="Sabadin G.A."/>
            <person name="da Silva R.M."/>
            <person name="Guizzo M.G."/>
            <person name="Machado J.A."/>
            <person name="Costa E.P."/>
            <person name="Gomes H.F."/>
            <person name="Moraes J."/>
            <person name="Mota M.B.S."/>
            <person name="Mesquita R.D."/>
            <person name="Alvarenga P.H."/>
            <person name="Alves F."/>
            <person name="Seixas A."/>
            <person name="da Fonseca R.N."/>
            <person name="Fogaca A."/>
            <person name="Logullo C."/>
            <person name="Tanaka A."/>
            <person name="Daffre S."/>
            <person name="Termignoni C."/>
            <person name="Vaz I.S.Jr."/>
            <person name="Oliveira P.L."/>
            <person name="Ribeiro J.M."/>
        </authorList>
    </citation>
    <scope>NUCLEOTIDE SEQUENCE</scope>
    <source>
        <strain evidence="14">Porto Alegre</strain>
    </source>
</reference>
<dbReference type="OrthoDB" id="6495498at2759"/>
<reference evidence="13" key="2">
    <citation type="journal article" date="2020" name="Cell">
        <title>Large-Scale Comparative Analyses of Tick Genomes Elucidate Their Genetic Diversity and Vector Capacities.</title>
        <authorList>
            <consortium name="Tick Genome and Microbiome Consortium (TIGMIC)"/>
            <person name="Jia N."/>
            <person name="Wang J."/>
            <person name="Shi W."/>
            <person name="Du L."/>
            <person name="Sun Y."/>
            <person name="Zhan W."/>
            <person name="Jiang J.F."/>
            <person name="Wang Q."/>
            <person name="Zhang B."/>
            <person name="Ji P."/>
            <person name="Bell-Sakyi L."/>
            <person name="Cui X.M."/>
            <person name="Yuan T.T."/>
            <person name="Jiang B.G."/>
            <person name="Yang W.F."/>
            <person name="Lam T.T."/>
            <person name="Chang Q.C."/>
            <person name="Ding S.J."/>
            <person name="Wang X.J."/>
            <person name="Zhu J.G."/>
            <person name="Ruan X.D."/>
            <person name="Zhao L."/>
            <person name="Wei J.T."/>
            <person name="Ye R.Z."/>
            <person name="Que T.C."/>
            <person name="Du C.H."/>
            <person name="Zhou Y.H."/>
            <person name="Cheng J.X."/>
            <person name="Dai P.F."/>
            <person name="Guo W.B."/>
            <person name="Han X.H."/>
            <person name="Huang E.J."/>
            <person name="Li L.F."/>
            <person name="Wei W."/>
            <person name="Gao Y.C."/>
            <person name="Liu J.Z."/>
            <person name="Shao H.Z."/>
            <person name="Wang X."/>
            <person name="Wang C.C."/>
            <person name="Yang T.C."/>
            <person name="Huo Q.B."/>
            <person name="Li W."/>
            <person name="Chen H.Y."/>
            <person name="Chen S.E."/>
            <person name="Zhou L.G."/>
            <person name="Ni X.B."/>
            <person name="Tian J.H."/>
            <person name="Sheng Y."/>
            <person name="Liu T."/>
            <person name="Pan Y.S."/>
            <person name="Xia L.Y."/>
            <person name="Li J."/>
            <person name="Zhao F."/>
            <person name="Cao W.C."/>
        </authorList>
    </citation>
    <scope>NUCLEOTIDE SEQUENCE</scope>
    <source>
        <strain evidence="13">Rmic-2018</strain>
    </source>
</reference>
<protein>
    <submittedName>
        <fullName evidence="14">Putative membrane-associated ring finger</fullName>
    </submittedName>
</protein>
<evidence type="ECO:0000256" key="11">
    <source>
        <dbReference type="SAM" id="Phobius"/>
    </source>
</evidence>
<keyword evidence="9 11" id="KW-0472">Membrane</keyword>
<feature type="compositionally biased region" description="Basic residues" evidence="10">
    <location>
        <begin position="40"/>
        <end position="50"/>
    </location>
</feature>
<keyword evidence="3 11" id="KW-0812">Transmembrane</keyword>
<evidence type="ECO:0000259" key="12">
    <source>
        <dbReference type="PROSITE" id="PS51292"/>
    </source>
</evidence>
<evidence type="ECO:0000313" key="13">
    <source>
        <dbReference type="EMBL" id="KAH8033161.1"/>
    </source>
</evidence>
<feature type="transmembrane region" description="Helical" evidence="11">
    <location>
        <begin position="243"/>
        <end position="265"/>
    </location>
</feature>
<name>A0A6M2D2F5_RHIMP</name>
<keyword evidence="15" id="KW-1185">Reference proteome</keyword>
<comment type="subcellular location">
    <subcellularLocation>
        <location evidence="1">Membrane</location>
        <topology evidence="1">Multi-pass membrane protein</topology>
    </subcellularLocation>
</comment>
<dbReference type="PANTHER" id="PTHR46065:SF3">
    <property type="entry name" value="FI20425P1"/>
    <property type="match status" value="1"/>
</dbReference>
<feature type="domain" description="RING-CH-type" evidence="12">
    <location>
        <begin position="161"/>
        <end position="221"/>
    </location>
</feature>
<evidence type="ECO:0000256" key="5">
    <source>
        <dbReference type="ARBA" id="ARBA00022771"/>
    </source>
</evidence>
<keyword evidence="6" id="KW-0833">Ubl conjugation pathway</keyword>
<dbReference type="PROSITE" id="PS51292">
    <property type="entry name" value="ZF_RING_CH"/>
    <property type="match status" value="1"/>
</dbReference>
<proteinExistence type="predicted"/>
<keyword evidence="7" id="KW-0862">Zinc</keyword>
<organism evidence="14">
    <name type="scientific">Rhipicephalus microplus</name>
    <name type="common">Cattle tick</name>
    <name type="synonym">Boophilus microplus</name>
    <dbReference type="NCBI Taxonomy" id="6941"/>
    <lineage>
        <taxon>Eukaryota</taxon>
        <taxon>Metazoa</taxon>
        <taxon>Ecdysozoa</taxon>
        <taxon>Arthropoda</taxon>
        <taxon>Chelicerata</taxon>
        <taxon>Arachnida</taxon>
        <taxon>Acari</taxon>
        <taxon>Parasitiformes</taxon>
        <taxon>Ixodida</taxon>
        <taxon>Ixodoidea</taxon>
        <taxon>Ixodidae</taxon>
        <taxon>Rhipicephalinae</taxon>
        <taxon>Rhipicephalus</taxon>
        <taxon>Boophilus</taxon>
    </lineage>
</organism>
<evidence type="ECO:0000256" key="6">
    <source>
        <dbReference type="ARBA" id="ARBA00022786"/>
    </source>
</evidence>
<sequence>MPNDAYRAFTEGAPSQSRAASTPSRTGAHCSRLREIAARIPRRGRFRRRTSLNDDRKAPAFQDQNGHSSSSSPSTPPTRGGSVGRELSSDGESAPLCPAQGYLLFVDLSSEDEERHQRTVIIPPENVLLSCPLSPDVTCSPENIPECSRSPPTSPAGCLNITASSGPICRICHEGDHTESLISLCKCSGTMGLLHASCLQHWLNVRNVDYCELCRHRFPTVAQATCVRRFYHWALYGDSQRALLGDLFCFSLLTPVAALSCFLCAHNASKQALEGRIIEAASLVTLAGLLITAYLAWSLLTARFHYRAFAIWRARNPMRRVLAPGELPRRPEGQPAGPRELVDVVAASVNEAEHTTQHHGGGLRLPSEPSAHALPEEPLSVPQHSVYALEPLTGFSYW</sequence>
<dbReference type="EMBL" id="GHWJ01007123">
    <property type="protein sequence ID" value="NOV39860.1"/>
    <property type="molecule type" value="Transcribed_RNA"/>
</dbReference>
<evidence type="ECO:0000256" key="4">
    <source>
        <dbReference type="ARBA" id="ARBA00022723"/>
    </source>
</evidence>
<feature type="region of interest" description="Disordered" evidence="10">
    <location>
        <begin position="1"/>
        <end position="94"/>
    </location>
</feature>
<evidence type="ECO:0000256" key="8">
    <source>
        <dbReference type="ARBA" id="ARBA00022989"/>
    </source>
</evidence>
<dbReference type="Gene3D" id="3.30.40.10">
    <property type="entry name" value="Zinc/RING finger domain, C3HC4 (zinc finger)"/>
    <property type="match status" value="1"/>
</dbReference>
<dbReference type="GO" id="GO:0016567">
    <property type="term" value="P:protein ubiquitination"/>
    <property type="evidence" value="ECO:0007669"/>
    <property type="project" value="TreeGrafter"/>
</dbReference>
<feature type="transmembrane region" description="Helical" evidence="11">
    <location>
        <begin position="277"/>
        <end position="297"/>
    </location>
</feature>
<evidence type="ECO:0000256" key="2">
    <source>
        <dbReference type="ARBA" id="ARBA00022679"/>
    </source>
</evidence>
<evidence type="ECO:0000256" key="1">
    <source>
        <dbReference type="ARBA" id="ARBA00004141"/>
    </source>
</evidence>
<feature type="compositionally biased region" description="Polar residues" evidence="10">
    <location>
        <begin position="13"/>
        <end position="25"/>
    </location>
</feature>
<keyword evidence="5" id="KW-0863">Zinc-finger</keyword>
<dbReference type="InterPro" id="IPR011016">
    <property type="entry name" value="Znf_RING-CH"/>
</dbReference>
<dbReference type="GO" id="GO:0016020">
    <property type="term" value="C:membrane"/>
    <property type="evidence" value="ECO:0007669"/>
    <property type="project" value="UniProtKB-SubCell"/>
</dbReference>
<dbReference type="Proteomes" id="UP000821866">
    <property type="component" value="Chromosome 2"/>
</dbReference>
<evidence type="ECO:0000313" key="15">
    <source>
        <dbReference type="Proteomes" id="UP000821866"/>
    </source>
</evidence>
<dbReference type="EMBL" id="JABSTU010000004">
    <property type="protein sequence ID" value="KAH8033161.1"/>
    <property type="molecule type" value="Genomic_DNA"/>
</dbReference>
<dbReference type="PANTHER" id="PTHR46065">
    <property type="entry name" value="E3 UBIQUITIN-PROTEIN LIGASE MARCH 2/3 FAMILY MEMBER"/>
    <property type="match status" value="1"/>
</dbReference>
<dbReference type="GO" id="GO:0008270">
    <property type="term" value="F:zinc ion binding"/>
    <property type="evidence" value="ECO:0007669"/>
    <property type="project" value="UniProtKB-KW"/>
</dbReference>
<dbReference type="OMA" id="RNPMRRI"/>
<accession>A0A6M2D2F5</accession>